<feature type="region of interest" description="Disordered" evidence="1">
    <location>
        <begin position="2511"/>
        <end position="2572"/>
    </location>
</feature>
<evidence type="ECO:0000313" key="4">
    <source>
        <dbReference type="Proteomes" id="UP001152797"/>
    </source>
</evidence>
<sequence>MVVREDHPCGAPPDSQFKAAENPVGGTAAVGNTSFFDFGIAGPSPGLFRLCLCTMNCKPSQLVNPLAFNEDVGDLVISGPLEAKQMPAFCIAGGPPCTVNITAIGAHPGDMLSVLPSGSNCSSSPFAIVSRQNIPKNHVVTTHGIGTGSIEFFLDKDAISQSRLPLALTETFSNYFDMDSHNNKDAHFLSGIFFTEISLGEQSMPPNVWEFSYEVLHGFDKVRAMKSLVATWTLPMDFSNASFQYVLQSSIALLARNVSLTDDLVISNFTQMAIQPLTTNEAEVYLDMKQGNVSIRGRSLGMLQGSSWRRLSAEDEQVLENSSSDDSEAVPIELNLTDDSDADPDAHNQTSIDNDTADLVEITLRLRSPSISYYDLIKAPQLTAKLIAAVQHRFADLSGTTSKNVHVTLAPGSLLIFVTIVVPDNAALQIRSKIIDQVDDGTVGDTLAIDISSIPGISSVSFGPITINTEVIDGHTLDSTAANTTLSTLAKRAPLLTSYLAFELNLFGGNWLLCYTYGGVSGDSSMKVGDLPIFGAGLLRSVGQRPRVGHPFVLEVYAPLGGLLLEDRLMITDAEAPMCGAALPTENFEGVLGLPNVGSTGNANTSLQWENLSIKQAGVYTGCWCWSGRGECSTISPGNDINYTSELFSLELNNFTVHGPLGFQPARVAAGDSFNLLLSGIELSSLDVIRFVNGSVCGGPSALVAENGGDFEGSQGDESLRVWPNLTFFEFGSYTVCWCYMSDSGSKNCSNDEEADFSVGTLEVWGPVIAEHRCTMSSLCAIGIYGVPSQEPSSILLRSGQALCENSNAPVVDVPGLINPQRSQAARAGFYNRLRFSPVRARSGRTIQLAELVFYFNRSQVDMHGASTRRLQDGRGPISEGPEFAVDKRRSTKFLDFDGVGFEISLAVPARIDAVSYITANDSPERDPTSFLLEGFTDKWHVLAAPERLAPPLARFTETESIPCVVGVPGDETVAQTVYSLGVPIGTSPGLSTICWQHNDDAVFAVQAGNLEFAGLISHQTQKTQKCFLGQRCTFGPMTGYSLSSADRVVAIPAAEHCSQGFGPISTAAVSSRPSWAGPWMVSLSELDGFQAVTVDWMPGAIYSGNWKLCYCVHTDLGCTAAASYTIEMGLLAVVGPFSLGGQNFSCSIHSPTCSIGPLTGQGISGADLILLAPAGEACGNLSTALPDAIGMSDLAGLVLEATTVTQRTQAAETLTFTLDNASARTQVPGSWVICYCVADGNRSDHCSDEAAFSALVGHLVIVGPEPKPYHCTLGLPCHVKLAGHGLHISNAIMVIDSSNRCGSASALPFEEHDGVTWPQRARGQVGEFYAGIPTSGPVGSVGRLCWAVGWSHWQDFAVEVGAFEMFGPQQGRNFTCTFGIPCSLNVLGHGLSLSSEVWIIGGERLVSATWEANALDRSCAVAAQSDEAQIDGFANPLAPQQVSDSQAAYNPGVARGGQVGPFFRICWRHSQVTTFAVEVGRFALQGPQATSGFCVKGYPCNVTLGGFGLNSRNTLRVIDENCTNGTDQSVENATDDAGSDTRDGLADILPMQFYPDATGLLGTTEPLKPRDGTDNIYDLGTVTRGLPGTKLFLCWSGELAGELTPIGFVQLAGPHDDQDLACDSGRPCEPNILGFASPLWREYWLVTGTGQYLPNFSIFLSTKCEPVWGRHGGDLTHTWERIPGAEKGVVYFVSGKLQACPNYALHLHPVDCSVVATQWEGNDMSKSWIELSNGASSPEYWILTPSNAPCPSKMLTAEAGTLRGTDFFRSPLTQWKIPGRDASPWPHRSSFLLLPQGSGCNASTAIEKEGLSNPSQCCDRAREQELQLMVSFGSFGTGSGRYDVCWGRTFGDGLNGGADSPLPASSFPIFVGVLSLLAPESLGVVQCTLGLPCFVTLYGLGLSALDSVVVHAGSSCEWPDLPPFDMEGAPDCSITGSDSYLKAELVANQRLIVSTTCPRGGYEEFGMAKPKALLRSYSFPRVAQVMEYSFLPLPNGIAGVALDGLAISGAPASKTLWEQSQCGLVIKQAMAEYALTPGGRWSDGPCEVVKSWALDFGIFGALNSSHEPMLGFMMDGVPLFAPLSNLSNFSLDSCGGHTDDLPFYHYHAADSFDSYSGKLLGCLRAAASGGNGFAVPPPRISWPPMSPQHFFELDNLMARASLNYGLEEVLWTNARTAARFLPQSLDNSSEAVYSIQRPAEVLNYSVCWGRGLTLDEHQVYLGSLIYIGPFQKDYLCILTQECILQIEGAGLSIQSSLFISNDTCELPIFLSLNGLSQMPAQPVLGAGNFSLYNLGAIQMAVVGPSFTKICWSDFPGNIVEVGTLEFLGPARLDQNFTCSPGQTCNLRVEEYALSTSPSLLRAGTSCAQTIMEGRRISAVTLQVTRKEFSWTMDYSFGIIPADADPGHFMLCWYPISPERLAEGFPGSPISSGIPVGMLTLRGPTELQVHPPAVAGMFFRLQLFGVVLLDTDEIRILDNSSACGSDSASNNSQYVSFGSSLAREVRDILIDHEEPNSSTDTSDGLRESEHDSSTESSTSSPNLVDPDDAAPENSTDFSDGLIEDPEDSDGGVQVRGRVAMSVGVWENVTIQVGGVFKVCWCPGHHACKEDADFAVNAGSIVVRGALPLSQTEMAAGTPFLLQIDGLMLSTFDRMHIIPSGVGLQCFKAHERPYQHEAGVQLQLTVSEDGTEAWANATIMTAGLYEACFCPGTVDRLDPCKDFSHIGDLIVLPTA</sequence>
<reference evidence="3 4" key="2">
    <citation type="submission" date="2024-05" db="EMBL/GenBank/DDBJ databases">
        <authorList>
            <person name="Chen Y."/>
            <person name="Shah S."/>
            <person name="Dougan E. K."/>
            <person name="Thang M."/>
            <person name="Chan C."/>
        </authorList>
    </citation>
    <scope>NUCLEOTIDE SEQUENCE [LARGE SCALE GENOMIC DNA]</scope>
</reference>
<dbReference type="Proteomes" id="UP001152797">
    <property type="component" value="Unassembled WGS sequence"/>
</dbReference>
<protein>
    <submittedName>
        <fullName evidence="2">Uncharacterized protein</fullName>
    </submittedName>
</protein>
<evidence type="ECO:0000256" key="1">
    <source>
        <dbReference type="SAM" id="MobiDB-lite"/>
    </source>
</evidence>
<dbReference type="OrthoDB" id="408936at2759"/>
<gene>
    <name evidence="2" type="ORF">C1SCF055_LOCUS44299</name>
</gene>
<dbReference type="EMBL" id="CAMXCT020006775">
    <property type="protein sequence ID" value="CAL1173211.1"/>
    <property type="molecule type" value="Genomic_DNA"/>
</dbReference>
<proteinExistence type="predicted"/>
<comment type="caution">
    <text evidence="2">The sequence shown here is derived from an EMBL/GenBank/DDBJ whole genome shotgun (WGS) entry which is preliminary data.</text>
</comment>
<dbReference type="EMBL" id="CAMXCT030006775">
    <property type="protein sequence ID" value="CAL4807148.1"/>
    <property type="molecule type" value="Genomic_DNA"/>
</dbReference>
<evidence type="ECO:0000313" key="3">
    <source>
        <dbReference type="EMBL" id="CAL4807148.1"/>
    </source>
</evidence>
<keyword evidence="4" id="KW-1185">Reference proteome</keyword>
<evidence type="ECO:0000313" key="2">
    <source>
        <dbReference type="EMBL" id="CAI4019836.1"/>
    </source>
</evidence>
<feature type="compositionally biased region" description="Basic and acidic residues" evidence="1">
    <location>
        <begin position="2523"/>
        <end position="2533"/>
    </location>
</feature>
<dbReference type="EMBL" id="CAMXCT010006775">
    <property type="protein sequence ID" value="CAI4019836.1"/>
    <property type="molecule type" value="Genomic_DNA"/>
</dbReference>
<accession>A0A9P1M382</accession>
<reference evidence="2" key="1">
    <citation type="submission" date="2022-10" db="EMBL/GenBank/DDBJ databases">
        <authorList>
            <person name="Chen Y."/>
            <person name="Dougan E. K."/>
            <person name="Chan C."/>
            <person name="Rhodes N."/>
            <person name="Thang M."/>
        </authorList>
    </citation>
    <scope>NUCLEOTIDE SEQUENCE</scope>
</reference>
<name>A0A9P1M382_9DINO</name>
<organism evidence="2">
    <name type="scientific">Cladocopium goreaui</name>
    <dbReference type="NCBI Taxonomy" id="2562237"/>
    <lineage>
        <taxon>Eukaryota</taxon>
        <taxon>Sar</taxon>
        <taxon>Alveolata</taxon>
        <taxon>Dinophyceae</taxon>
        <taxon>Suessiales</taxon>
        <taxon>Symbiodiniaceae</taxon>
        <taxon>Cladocopium</taxon>
    </lineage>
</organism>